<reference evidence="9" key="1">
    <citation type="submission" date="2017-09" db="EMBL/GenBank/DDBJ databases">
        <title>FDA dAtabase for Regulatory Grade micrObial Sequences (FDA-ARGOS): Supporting development and validation of Infectious Disease Dx tests.</title>
        <authorList>
            <person name="Minogue T."/>
            <person name="Wolcott M."/>
            <person name="Wasieloski L."/>
            <person name="Aguilar W."/>
            <person name="Moore D."/>
            <person name="Tallon L."/>
            <person name="Sadzewicz L."/>
            <person name="Ott S."/>
            <person name="Zhao X."/>
            <person name="Nagaraj S."/>
            <person name="Vavikolanu K."/>
            <person name="Aluvathingal J."/>
            <person name="Nadendla S."/>
            <person name="Sichtig H."/>
        </authorList>
    </citation>
    <scope>NUCLEOTIDE SEQUENCE [LARGE SCALE GENOMIC DNA]</scope>
    <source>
        <strain evidence="9">FDAARGOS_369</strain>
    </source>
</reference>
<dbReference type="Proteomes" id="UP000218628">
    <property type="component" value="Chromosome"/>
</dbReference>
<gene>
    <name evidence="8" type="ORF">CO690_02890</name>
</gene>
<dbReference type="PANTHER" id="PTHR42701">
    <property type="entry name" value="IMIDAZOLE GLYCEROL PHOSPHATE SYNTHASE SUBUNIT HISH"/>
    <property type="match status" value="1"/>
</dbReference>
<feature type="region of interest" description="Disordered" evidence="7">
    <location>
        <begin position="1"/>
        <end position="22"/>
    </location>
</feature>
<organism evidence="8 9">
    <name type="scientific">Rothia mucilaginosa</name>
    <dbReference type="NCBI Taxonomy" id="43675"/>
    <lineage>
        <taxon>Bacteria</taxon>
        <taxon>Bacillati</taxon>
        <taxon>Actinomycetota</taxon>
        <taxon>Actinomycetes</taxon>
        <taxon>Micrococcales</taxon>
        <taxon>Micrococcaceae</taxon>
        <taxon>Rothia</taxon>
    </lineage>
</organism>
<keyword evidence="2" id="KW-0315">Glutamine amidotransferase</keyword>
<dbReference type="AlphaFoldDB" id="A0A291DE49"/>
<name>A0A291DE49_9MICC</name>
<feature type="compositionally biased region" description="Low complexity" evidence="7">
    <location>
        <begin position="8"/>
        <end position="18"/>
    </location>
</feature>
<evidence type="ECO:0000256" key="3">
    <source>
        <dbReference type="ARBA" id="ARBA00025299"/>
    </source>
</evidence>
<dbReference type="PANTHER" id="PTHR42701:SF1">
    <property type="entry name" value="IMIDAZOLE GLYCEROL PHOSPHATE SYNTHASE SUBUNIT HISH"/>
    <property type="match status" value="1"/>
</dbReference>
<evidence type="ECO:0000313" key="9">
    <source>
        <dbReference type="Proteomes" id="UP000218628"/>
    </source>
</evidence>
<dbReference type="PROSITE" id="PS51273">
    <property type="entry name" value="GATASE_TYPE_1"/>
    <property type="match status" value="1"/>
</dbReference>
<dbReference type="InterPro" id="IPR010139">
    <property type="entry name" value="Imidazole-glycPsynth_HisH"/>
</dbReference>
<dbReference type="GO" id="GO:0000107">
    <property type="term" value="F:imidazoleglycerol-phosphate synthase activity"/>
    <property type="evidence" value="ECO:0007669"/>
    <property type="project" value="TreeGrafter"/>
</dbReference>
<evidence type="ECO:0000256" key="4">
    <source>
        <dbReference type="ARBA" id="ARBA00030129"/>
    </source>
</evidence>
<evidence type="ECO:0000313" key="8">
    <source>
        <dbReference type="EMBL" id="ATF62677.1"/>
    </source>
</evidence>
<evidence type="ECO:0000256" key="1">
    <source>
        <dbReference type="ARBA" id="ARBA00016320"/>
    </source>
</evidence>
<dbReference type="EMBL" id="CP023510">
    <property type="protein sequence ID" value="ATF62677.1"/>
    <property type="molecule type" value="Genomic_DNA"/>
</dbReference>
<dbReference type="Gene3D" id="3.40.50.880">
    <property type="match status" value="1"/>
</dbReference>
<comment type="function">
    <text evidence="3">IGPS catalyzes the conversion of PRFAR and glutamine to IGP, AICAR and glutamate. The HisH subunit catalyzes the hydrolysis of glutamine to glutamate and ammonia as part of the synthesis of IGP and AICAR. The resulting ammonia molecule is channeled to the active site of HisF.</text>
</comment>
<evidence type="ECO:0000256" key="7">
    <source>
        <dbReference type="SAM" id="MobiDB-lite"/>
    </source>
</evidence>
<dbReference type="InterPro" id="IPR029062">
    <property type="entry name" value="Class_I_gatase-like"/>
</dbReference>
<proteinExistence type="predicted"/>
<evidence type="ECO:0000256" key="6">
    <source>
        <dbReference type="ARBA" id="ARBA00032399"/>
    </source>
</evidence>
<sequence length="260" mass="26930">MPVPAEPTPAATTPVETESVQNAQTARPVVAVLGEPGTRGALVKLLQDAGADVIVTAVPDQLREADGMVVAGGASSLEAYEDLKAKDAERVIGRRVAGGRPVLAAGAALSCLFDSVTVEHPQMGQVQVQCMGEWPGESVELSARDLAPGASALRSSSDSTLLKDLEGEAHFKSEHGVFEWAFDQSIEYIAPPAVTWTVTEPAYIAAVENGPLTAVQFCPVGSGELGAEFMRRWVESLAVTGRLSSESLSSGDSATAAGGN</sequence>
<evidence type="ECO:0000256" key="5">
    <source>
        <dbReference type="ARBA" id="ARBA00031411"/>
    </source>
</evidence>
<dbReference type="RefSeq" id="WP_096740736.1">
    <property type="nucleotide sequence ID" value="NZ_CAUTFY010000015.1"/>
</dbReference>
<evidence type="ECO:0000256" key="2">
    <source>
        <dbReference type="ARBA" id="ARBA00022962"/>
    </source>
</evidence>
<protein>
    <recommendedName>
        <fullName evidence="1">Imidazole glycerol phosphate synthase subunit HisH</fullName>
    </recommendedName>
    <alternativeName>
        <fullName evidence="4">IGP synthase glutaminase subunit</fullName>
    </alternativeName>
    <alternativeName>
        <fullName evidence="5">IGP synthase subunit HisH</fullName>
    </alternativeName>
    <alternativeName>
        <fullName evidence="6">ImGP synthase subunit HisH</fullName>
    </alternativeName>
</protein>
<dbReference type="GO" id="GO:0000105">
    <property type="term" value="P:L-histidine biosynthetic process"/>
    <property type="evidence" value="ECO:0007669"/>
    <property type="project" value="InterPro"/>
</dbReference>
<dbReference type="SUPFAM" id="SSF52317">
    <property type="entry name" value="Class I glutamine amidotransferase-like"/>
    <property type="match status" value="1"/>
</dbReference>
<accession>A0A291DE49</accession>